<sequence>MYRPEAQNPADGPLRRPEFKGDKEISEAGPSLSQILLAGEERAKQRRGLDERMDHNVTVGLLTTLVAESSGEAESLREQGKATPPKAQKRRKRLASRA</sequence>
<comment type="caution">
    <text evidence="2">The sequence shown here is derived from an EMBL/GenBank/DDBJ whole genome shotgun (WGS) entry which is preliminary data.</text>
</comment>
<name>A0A8H7E0R3_9EURO</name>
<evidence type="ECO:0000256" key="1">
    <source>
        <dbReference type="SAM" id="MobiDB-lite"/>
    </source>
</evidence>
<evidence type="ECO:0000313" key="2">
    <source>
        <dbReference type="EMBL" id="KAF7502136.1"/>
    </source>
</evidence>
<feature type="compositionally biased region" description="Basic residues" evidence="1">
    <location>
        <begin position="87"/>
        <end position="98"/>
    </location>
</feature>
<feature type="region of interest" description="Disordered" evidence="1">
    <location>
        <begin position="68"/>
        <end position="98"/>
    </location>
</feature>
<evidence type="ECO:0000313" key="3">
    <source>
        <dbReference type="Proteomes" id="UP000606974"/>
    </source>
</evidence>
<reference evidence="2" key="1">
    <citation type="submission" date="2020-02" db="EMBL/GenBank/DDBJ databases">
        <authorList>
            <person name="Palmer J.M."/>
        </authorList>
    </citation>
    <scope>NUCLEOTIDE SEQUENCE</scope>
    <source>
        <strain evidence="2">EPUS1.4</strain>
        <tissue evidence="2">Thallus</tissue>
    </source>
</reference>
<proteinExistence type="predicted"/>
<keyword evidence="3" id="KW-1185">Reference proteome</keyword>
<gene>
    <name evidence="2" type="ORF">GJ744_006987</name>
</gene>
<dbReference type="Proteomes" id="UP000606974">
    <property type="component" value="Unassembled WGS sequence"/>
</dbReference>
<dbReference type="AlphaFoldDB" id="A0A8H7E0R3"/>
<organism evidence="2 3">
    <name type="scientific">Endocarpon pusillum</name>
    <dbReference type="NCBI Taxonomy" id="364733"/>
    <lineage>
        <taxon>Eukaryota</taxon>
        <taxon>Fungi</taxon>
        <taxon>Dikarya</taxon>
        <taxon>Ascomycota</taxon>
        <taxon>Pezizomycotina</taxon>
        <taxon>Eurotiomycetes</taxon>
        <taxon>Chaetothyriomycetidae</taxon>
        <taxon>Verrucariales</taxon>
        <taxon>Verrucariaceae</taxon>
        <taxon>Endocarpon</taxon>
    </lineage>
</organism>
<feature type="region of interest" description="Disordered" evidence="1">
    <location>
        <begin position="1"/>
        <end position="32"/>
    </location>
</feature>
<feature type="compositionally biased region" description="Basic and acidic residues" evidence="1">
    <location>
        <begin position="13"/>
        <end position="26"/>
    </location>
</feature>
<dbReference type="EMBL" id="JAACFV010000323">
    <property type="protein sequence ID" value="KAF7502136.1"/>
    <property type="molecule type" value="Genomic_DNA"/>
</dbReference>
<accession>A0A8H7E0R3</accession>
<protein>
    <submittedName>
        <fullName evidence="2">Uncharacterized protein</fullName>
    </submittedName>
</protein>